<dbReference type="GO" id="GO:0008080">
    <property type="term" value="F:N-acetyltransferase activity"/>
    <property type="evidence" value="ECO:0007669"/>
    <property type="project" value="InterPro"/>
</dbReference>
<dbReference type="InterPro" id="IPR016181">
    <property type="entry name" value="Acyl_CoA_acyltransferase"/>
</dbReference>
<name>A0A3Q8XB29_9BACL</name>
<reference evidence="4" key="1">
    <citation type="submission" date="2018-12" db="EMBL/GenBank/DDBJ databases">
        <title>Genome sequence of Peanibacillus sp.</title>
        <authorList>
            <person name="Subramani G."/>
            <person name="Srinivasan S."/>
            <person name="Kim M.K."/>
        </authorList>
    </citation>
    <scope>NUCLEOTIDE SEQUENCE [LARGE SCALE GENOMIC DNA]</scope>
    <source>
        <strain evidence="4">18JY67-1</strain>
    </source>
</reference>
<dbReference type="Gene3D" id="3.40.630.30">
    <property type="match status" value="1"/>
</dbReference>
<dbReference type="InterPro" id="IPR050769">
    <property type="entry name" value="NAT_camello-type"/>
</dbReference>
<organism evidence="3 4">
    <name type="scientific">Paenibacillus albus</name>
    <dbReference type="NCBI Taxonomy" id="2495582"/>
    <lineage>
        <taxon>Bacteria</taxon>
        <taxon>Bacillati</taxon>
        <taxon>Bacillota</taxon>
        <taxon>Bacilli</taxon>
        <taxon>Bacillales</taxon>
        <taxon>Paenibacillaceae</taxon>
        <taxon>Paenibacillus</taxon>
    </lineage>
</organism>
<evidence type="ECO:0000313" key="4">
    <source>
        <dbReference type="Proteomes" id="UP000272528"/>
    </source>
</evidence>
<dbReference type="CDD" id="cd04301">
    <property type="entry name" value="NAT_SF"/>
    <property type="match status" value="1"/>
</dbReference>
<evidence type="ECO:0000313" key="3">
    <source>
        <dbReference type="EMBL" id="AZN43739.1"/>
    </source>
</evidence>
<dbReference type="AlphaFoldDB" id="A0A3Q8XB29"/>
<proteinExistence type="predicted"/>
<feature type="domain" description="N-acetyltransferase" evidence="2">
    <location>
        <begin position="1"/>
        <end position="156"/>
    </location>
</feature>
<dbReference type="Pfam" id="PF00583">
    <property type="entry name" value="Acetyltransf_1"/>
    <property type="match status" value="1"/>
</dbReference>
<evidence type="ECO:0000259" key="2">
    <source>
        <dbReference type="PROSITE" id="PS51186"/>
    </source>
</evidence>
<dbReference type="PANTHER" id="PTHR13947:SF37">
    <property type="entry name" value="LD18367P"/>
    <property type="match status" value="1"/>
</dbReference>
<evidence type="ECO:0000256" key="1">
    <source>
        <dbReference type="ARBA" id="ARBA00022679"/>
    </source>
</evidence>
<dbReference type="PROSITE" id="PS51186">
    <property type="entry name" value="GNAT"/>
    <property type="match status" value="1"/>
</dbReference>
<sequence length="156" mass="17528">MIIRQLRKDEPLPYELLLLADPERQAIDAYAGRSLCIVAEEAEGEPGGKFVGTYMLLATRPQTVEIMNIAVREDKQGLGLGRRMLEHAILNSKEQGYSLLEIGTGNSSLGQLGLYQKCGFRIVGIESDYFVKHYSEPIIENGIPCRDMIRLRMELN</sequence>
<dbReference type="InterPro" id="IPR000182">
    <property type="entry name" value="GNAT_dom"/>
</dbReference>
<gene>
    <name evidence="3" type="ORF">EJC50_15985</name>
</gene>
<accession>A0A3Q8XB29</accession>
<dbReference type="Proteomes" id="UP000272528">
    <property type="component" value="Chromosome"/>
</dbReference>
<dbReference type="SUPFAM" id="SSF55729">
    <property type="entry name" value="Acyl-CoA N-acyltransferases (Nat)"/>
    <property type="match status" value="1"/>
</dbReference>
<keyword evidence="1 3" id="KW-0808">Transferase</keyword>
<dbReference type="PANTHER" id="PTHR13947">
    <property type="entry name" value="GNAT FAMILY N-ACETYLTRANSFERASE"/>
    <property type="match status" value="1"/>
</dbReference>
<dbReference type="KEGG" id="palb:EJC50_15985"/>
<keyword evidence="4" id="KW-1185">Reference proteome</keyword>
<protein>
    <submittedName>
        <fullName evidence="3">N-acetyltransferase</fullName>
    </submittedName>
</protein>
<dbReference type="OrthoDB" id="162775at2"/>
<dbReference type="EMBL" id="CP034437">
    <property type="protein sequence ID" value="AZN43739.1"/>
    <property type="molecule type" value="Genomic_DNA"/>
</dbReference>